<dbReference type="RefSeq" id="WP_133957480.1">
    <property type="nucleotide sequence ID" value="NZ_SORI01000007.1"/>
</dbReference>
<evidence type="ECO:0000313" key="2">
    <source>
        <dbReference type="Proteomes" id="UP000295066"/>
    </source>
</evidence>
<reference evidence="1 2" key="1">
    <citation type="submission" date="2019-03" db="EMBL/GenBank/DDBJ databases">
        <title>Genomic Encyclopedia of Type Strains, Phase IV (KMG-IV): sequencing the most valuable type-strain genomes for metagenomic binning, comparative biology and taxonomic classification.</title>
        <authorList>
            <person name="Goeker M."/>
        </authorList>
    </citation>
    <scope>NUCLEOTIDE SEQUENCE [LARGE SCALE GENOMIC DNA]</scope>
    <source>
        <strain evidence="1 2">DSM 25964</strain>
    </source>
</reference>
<accession>A0A4R8M7Q6</accession>
<comment type="caution">
    <text evidence="1">The sequence shown here is derived from an EMBL/GenBank/DDBJ whole genome shotgun (WGS) entry which is preliminary data.</text>
</comment>
<gene>
    <name evidence="1" type="ORF">C8D99_107125</name>
</gene>
<dbReference type="AlphaFoldDB" id="A0A4R8M7Q6"/>
<name>A0A4R8M7Q6_9BACT</name>
<protein>
    <submittedName>
        <fullName evidence="1">Uncharacterized protein</fullName>
    </submittedName>
</protein>
<organism evidence="1 2">
    <name type="scientific">Aminivibrio pyruvatiphilus</name>
    <dbReference type="NCBI Taxonomy" id="1005740"/>
    <lineage>
        <taxon>Bacteria</taxon>
        <taxon>Thermotogati</taxon>
        <taxon>Synergistota</taxon>
        <taxon>Synergistia</taxon>
        <taxon>Synergistales</taxon>
        <taxon>Aminobacteriaceae</taxon>
        <taxon>Aminivibrio</taxon>
    </lineage>
</organism>
<proteinExistence type="predicted"/>
<dbReference type="EMBL" id="SORI01000007">
    <property type="protein sequence ID" value="TDY60918.1"/>
    <property type="molecule type" value="Genomic_DNA"/>
</dbReference>
<sequence>MKELFEKTNFILDGGVLVLLSEYLAGRTSRGLIARPEGNDLAVLDAFGTPMNSLFLEGAAGIAGSAFPSPPLRTSFDVFSAPLSGEWPWAVRLRGMGWCFFVLLGDEPTPEIMEEMPSFAGLINLWQLHQKTAGVEERLSRLAYMVLATKNTLASVFEPMGVNYFGAFLHDVVQESLFPSRFSLLLDDGETLSLLEGEEMLLPPRKGIFARDILSPVPVRVEPQQRELLGDSVFDSLADDWSAVLPIPGGAFRLFCFLKWEKIPGEEAFNFMELLGNVASKALSLGSLREERERNISELTRRAFLLNALHEAALNFMEQTSKEDLLLQILDIFTEMAQAPRSLLVAWQPAAGGYVHFASKREGLLEKKGTFAGFPVGLLEGERQGSFSLEESKRLFAFMEVPALSSVEGLDAMNRIFPLWDGDRLTAFVAVSAPLAGTATMDLPTLEILARTASVALRKSEWDSGHLAAGKYLNLAALADWETTRARDEIRAEGGVPVVLNGPAGINVSSEQERLCRLVIRSECVTRCISEYAAPDLEEIFPPAEGWTMETEKEGIS</sequence>
<dbReference type="OrthoDB" id="1299at2"/>
<dbReference type="Proteomes" id="UP000295066">
    <property type="component" value="Unassembled WGS sequence"/>
</dbReference>
<keyword evidence="2" id="KW-1185">Reference proteome</keyword>
<evidence type="ECO:0000313" key="1">
    <source>
        <dbReference type="EMBL" id="TDY60918.1"/>
    </source>
</evidence>